<name>A0A434A7H1_9FLAO</name>
<keyword evidence="1" id="KW-1133">Transmembrane helix</keyword>
<keyword evidence="1" id="KW-0472">Membrane</keyword>
<reference evidence="3" key="1">
    <citation type="journal article" date="2019" name="Syst. Appl. Microbiol.">
        <title>Flavobacterium circumlabens sp. nov. and Flavobacterium cupreum sp. nov., two psychrotrophic species isolated from Antarctic environmental samples.</title>
        <authorList>
            <person name="Kralova S."/>
            <person name="Busse H.-J."/>
            <person name="Svec P."/>
            <person name="Maslanova I."/>
            <person name="Stankova E."/>
            <person name="Bartak M."/>
            <person name="Sedlacek I."/>
        </authorList>
    </citation>
    <scope>NUCLEOTIDE SEQUENCE [LARGE SCALE GENOMIC DNA]</scope>
    <source>
        <strain evidence="3">CCM 8825</strain>
    </source>
</reference>
<feature type="transmembrane region" description="Helical" evidence="1">
    <location>
        <begin position="122"/>
        <end position="142"/>
    </location>
</feature>
<organism evidence="2 3">
    <name type="scientific">Flavobacterium cupreum</name>
    <dbReference type="NCBI Taxonomy" id="2133766"/>
    <lineage>
        <taxon>Bacteria</taxon>
        <taxon>Pseudomonadati</taxon>
        <taxon>Bacteroidota</taxon>
        <taxon>Flavobacteriia</taxon>
        <taxon>Flavobacteriales</taxon>
        <taxon>Flavobacteriaceae</taxon>
        <taxon>Flavobacterium</taxon>
    </lineage>
</organism>
<sequence length="145" mass="17049">MRSKKMEKILIFIPLAITFGYIFFYMLWGKEPNPKTFRYNRLFKNDTLIKHLVFAICFFILGMFRLKSHPAEAYYTAPLVFILLIKLSNPLFRNLYNRNIIIATRWDRPPKGKNGIKVLDRIIGALIVIFSLISPIILNILLQDI</sequence>
<accession>A0A434A7H1</accession>
<gene>
    <name evidence="2" type="ORF">D0817_10795</name>
</gene>
<dbReference type="Proteomes" id="UP000288102">
    <property type="component" value="Unassembled WGS sequence"/>
</dbReference>
<evidence type="ECO:0000313" key="3">
    <source>
        <dbReference type="Proteomes" id="UP000288102"/>
    </source>
</evidence>
<evidence type="ECO:0000313" key="2">
    <source>
        <dbReference type="EMBL" id="RUT70296.1"/>
    </source>
</evidence>
<feature type="transmembrane region" description="Helical" evidence="1">
    <location>
        <begin position="9"/>
        <end position="28"/>
    </location>
</feature>
<dbReference type="AlphaFoldDB" id="A0A434A7H1"/>
<keyword evidence="3" id="KW-1185">Reference proteome</keyword>
<proteinExistence type="predicted"/>
<feature type="transmembrane region" description="Helical" evidence="1">
    <location>
        <begin position="73"/>
        <end position="92"/>
    </location>
</feature>
<comment type="caution">
    <text evidence="2">The sequence shown here is derived from an EMBL/GenBank/DDBJ whole genome shotgun (WGS) entry which is preliminary data.</text>
</comment>
<evidence type="ECO:0000256" key="1">
    <source>
        <dbReference type="SAM" id="Phobius"/>
    </source>
</evidence>
<protein>
    <submittedName>
        <fullName evidence="2">Uncharacterized protein</fullName>
    </submittedName>
</protein>
<feature type="transmembrane region" description="Helical" evidence="1">
    <location>
        <begin position="48"/>
        <end position="66"/>
    </location>
</feature>
<dbReference type="EMBL" id="QWDM01000006">
    <property type="protein sequence ID" value="RUT70296.1"/>
    <property type="molecule type" value="Genomic_DNA"/>
</dbReference>
<keyword evidence="1" id="KW-0812">Transmembrane</keyword>